<dbReference type="Proteomes" id="UP000241010">
    <property type="component" value="Unassembled WGS sequence"/>
</dbReference>
<evidence type="ECO:0000313" key="13">
    <source>
        <dbReference type="Proteomes" id="UP000241010"/>
    </source>
</evidence>
<dbReference type="PROSITE" id="PS00211">
    <property type="entry name" value="ABC_TRANSPORTER_1"/>
    <property type="match status" value="1"/>
</dbReference>
<dbReference type="RefSeq" id="WP_107664458.1">
    <property type="nucleotide sequence ID" value="NZ_PZKG01000062.1"/>
</dbReference>
<keyword evidence="8 9" id="KW-0472">Membrane</keyword>
<evidence type="ECO:0000256" key="4">
    <source>
        <dbReference type="ARBA" id="ARBA00022692"/>
    </source>
</evidence>
<dbReference type="SUPFAM" id="SSF90123">
    <property type="entry name" value="ABC transporter transmembrane region"/>
    <property type="match status" value="1"/>
</dbReference>
<dbReference type="InterPro" id="IPR027417">
    <property type="entry name" value="P-loop_NTPase"/>
</dbReference>
<dbReference type="FunFam" id="3.40.50.300:FF:000221">
    <property type="entry name" value="Multidrug ABC transporter ATP-binding protein"/>
    <property type="match status" value="1"/>
</dbReference>
<sequence length="591" mass="63856">MARKPQDPRYASGRLFGRLWRGYLHQHVGLMAVAFGLTVLEGSTLGALSYLIEPLFDRVFAPGGQGLLIWVGCGILGLFLIRAVTSVASKAILTTVAQKSSTAMQVDLLRHILTLDQGFFQTNPPGALMERVQGDTQAVQGVWSSVIMGLGRDLVALVSLFVVAVAIDPVWTLAALVGAPLLILPAIIVQRYIRKKTQQMRVQSGMRSTRLDEIFHGVQAIKLNRMEGYQTDRFRKIVNTIIRAQTKMAVGRASIPALIDVITGIGFFTVLMLGGREIASGERTTGEFMSFFTAMALTFQPLRRLGDLSGFWQIAAASLERIYRLFDTEPSVPRAVASAHPKPGAPDIVLEDLHFAYGDQPVLRGLSFTARAGRMTALVGPSGAGKSTVFHLLTGLAEPASGRILLNGVDTATMDLSELRAQYAVVSQDSALFDETVRENVSLGREVSEDRLEHALDAAHVSDFLAGLPLGVDTPVGPRGSGLSGGQRQRVAIARALIHDAPVLLLDEATSALDAQSEKLVAEALNRLGEGRTTLVIAHRLSTVREADSIVVMDRGQVVDQGRHEELLARGGLYADLYRLQFNAEGKHDAG</sequence>
<dbReference type="InterPro" id="IPR003439">
    <property type="entry name" value="ABC_transporter-like_ATP-bd"/>
</dbReference>
<gene>
    <name evidence="12" type="ORF">C5F48_13645</name>
</gene>
<dbReference type="SMART" id="SM00382">
    <property type="entry name" value="AAA"/>
    <property type="match status" value="1"/>
</dbReference>
<dbReference type="GO" id="GO:0005524">
    <property type="term" value="F:ATP binding"/>
    <property type="evidence" value="ECO:0007669"/>
    <property type="project" value="UniProtKB-KW"/>
</dbReference>
<evidence type="ECO:0000256" key="9">
    <source>
        <dbReference type="SAM" id="Phobius"/>
    </source>
</evidence>
<dbReference type="InterPro" id="IPR036640">
    <property type="entry name" value="ABC1_TM_sf"/>
</dbReference>
<dbReference type="PROSITE" id="PS50929">
    <property type="entry name" value="ABC_TM1F"/>
    <property type="match status" value="1"/>
</dbReference>
<feature type="transmembrane region" description="Helical" evidence="9">
    <location>
        <begin position="253"/>
        <end position="274"/>
    </location>
</feature>
<dbReference type="InterPro" id="IPR017871">
    <property type="entry name" value="ABC_transporter-like_CS"/>
</dbReference>
<evidence type="ECO:0000256" key="2">
    <source>
        <dbReference type="ARBA" id="ARBA00022448"/>
    </source>
</evidence>
<keyword evidence="4 9" id="KW-0812">Transmembrane</keyword>
<dbReference type="Pfam" id="PF00005">
    <property type="entry name" value="ABC_tran"/>
    <property type="match status" value="1"/>
</dbReference>
<dbReference type="GO" id="GO:0016887">
    <property type="term" value="F:ATP hydrolysis activity"/>
    <property type="evidence" value="ECO:0007669"/>
    <property type="project" value="InterPro"/>
</dbReference>
<accession>A0A2T4JTE9</accession>
<dbReference type="InterPro" id="IPR003593">
    <property type="entry name" value="AAA+_ATPase"/>
</dbReference>
<proteinExistence type="predicted"/>
<keyword evidence="6 12" id="KW-0067">ATP-binding</keyword>
<reference evidence="12 13" key="1">
    <citation type="submission" date="2018-03" db="EMBL/GenBank/DDBJ databases">
        <title>Cereibacter changlensis.</title>
        <authorList>
            <person name="Meyer T.E."/>
            <person name="Miller S."/>
            <person name="Lodha T."/>
            <person name="Gandham S."/>
            <person name="Chintalapati S."/>
            <person name="Chintalapati V.R."/>
        </authorList>
    </citation>
    <scope>NUCLEOTIDE SEQUENCE [LARGE SCALE GENOMIC DNA]</scope>
    <source>
        <strain evidence="12 13">JA139</strain>
    </source>
</reference>
<name>A0A2T4JTE9_9RHOB</name>
<feature type="transmembrane region" description="Helical" evidence="9">
    <location>
        <begin position="173"/>
        <end position="193"/>
    </location>
</feature>
<dbReference type="GO" id="GO:0015421">
    <property type="term" value="F:ABC-type oligopeptide transporter activity"/>
    <property type="evidence" value="ECO:0007669"/>
    <property type="project" value="TreeGrafter"/>
</dbReference>
<dbReference type="GO" id="GO:0005886">
    <property type="term" value="C:plasma membrane"/>
    <property type="evidence" value="ECO:0007669"/>
    <property type="project" value="UniProtKB-SubCell"/>
</dbReference>
<evidence type="ECO:0000256" key="3">
    <source>
        <dbReference type="ARBA" id="ARBA00022475"/>
    </source>
</evidence>
<dbReference type="CDD" id="cd18552">
    <property type="entry name" value="ABC_6TM_MsbA_like"/>
    <property type="match status" value="1"/>
</dbReference>
<protein>
    <submittedName>
        <fullName evidence="12">ABC transporter ATP-binding protein</fullName>
    </submittedName>
</protein>
<comment type="caution">
    <text evidence="12">The sequence shown here is derived from an EMBL/GenBank/DDBJ whole genome shotgun (WGS) entry which is preliminary data.</text>
</comment>
<evidence type="ECO:0000256" key="7">
    <source>
        <dbReference type="ARBA" id="ARBA00022989"/>
    </source>
</evidence>
<evidence type="ECO:0000256" key="1">
    <source>
        <dbReference type="ARBA" id="ARBA00004651"/>
    </source>
</evidence>
<feature type="domain" description="ABC transporter" evidence="10">
    <location>
        <begin position="348"/>
        <end position="580"/>
    </location>
</feature>
<comment type="subcellular location">
    <subcellularLocation>
        <location evidence="1">Cell membrane</location>
        <topology evidence="1">Multi-pass membrane protein</topology>
    </subcellularLocation>
</comment>
<keyword evidence="2" id="KW-0813">Transport</keyword>
<dbReference type="InterPro" id="IPR011527">
    <property type="entry name" value="ABC1_TM_dom"/>
</dbReference>
<keyword evidence="3" id="KW-1003">Cell membrane</keyword>
<keyword evidence="7 9" id="KW-1133">Transmembrane helix</keyword>
<evidence type="ECO:0000256" key="6">
    <source>
        <dbReference type="ARBA" id="ARBA00022840"/>
    </source>
</evidence>
<feature type="transmembrane region" description="Helical" evidence="9">
    <location>
        <begin position="28"/>
        <end position="52"/>
    </location>
</feature>
<feature type="transmembrane region" description="Helical" evidence="9">
    <location>
        <begin position="64"/>
        <end position="84"/>
    </location>
</feature>
<dbReference type="OrthoDB" id="9808328at2"/>
<dbReference type="PANTHER" id="PTHR43394">
    <property type="entry name" value="ATP-DEPENDENT PERMEASE MDL1, MITOCHONDRIAL"/>
    <property type="match status" value="1"/>
</dbReference>
<dbReference type="InterPro" id="IPR039421">
    <property type="entry name" value="Type_1_exporter"/>
</dbReference>
<dbReference type="AlphaFoldDB" id="A0A2T4JTE9"/>
<dbReference type="SUPFAM" id="SSF52540">
    <property type="entry name" value="P-loop containing nucleoside triphosphate hydrolases"/>
    <property type="match status" value="1"/>
</dbReference>
<dbReference type="PROSITE" id="PS50893">
    <property type="entry name" value="ABC_TRANSPORTER_2"/>
    <property type="match status" value="1"/>
</dbReference>
<dbReference type="Pfam" id="PF00664">
    <property type="entry name" value="ABC_membrane"/>
    <property type="match status" value="1"/>
</dbReference>
<evidence type="ECO:0000256" key="5">
    <source>
        <dbReference type="ARBA" id="ARBA00022741"/>
    </source>
</evidence>
<feature type="domain" description="ABC transmembrane type-1" evidence="11">
    <location>
        <begin position="32"/>
        <end position="313"/>
    </location>
</feature>
<evidence type="ECO:0000256" key="8">
    <source>
        <dbReference type="ARBA" id="ARBA00023136"/>
    </source>
</evidence>
<evidence type="ECO:0000313" key="12">
    <source>
        <dbReference type="EMBL" id="PTE21190.1"/>
    </source>
</evidence>
<dbReference type="Gene3D" id="1.20.1560.10">
    <property type="entry name" value="ABC transporter type 1, transmembrane domain"/>
    <property type="match status" value="1"/>
</dbReference>
<dbReference type="PANTHER" id="PTHR43394:SF1">
    <property type="entry name" value="ATP-BINDING CASSETTE SUB-FAMILY B MEMBER 10, MITOCHONDRIAL"/>
    <property type="match status" value="1"/>
</dbReference>
<organism evidence="12 13">
    <name type="scientific">Cereibacter changlensis JA139</name>
    <dbReference type="NCBI Taxonomy" id="1188249"/>
    <lineage>
        <taxon>Bacteria</taxon>
        <taxon>Pseudomonadati</taxon>
        <taxon>Pseudomonadota</taxon>
        <taxon>Alphaproteobacteria</taxon>
        <taxon>Rhodobacterales</taxon>
        <taxon>Paracoccaceae</taxon>
        <taxon>Cereibacter</taxon>
    </lineage>
</organism>
<evidence type="ECO:0000259" key="10">
    <source>
        <dbReference type="PROSITE" id="PS50893"/>
    </source>
</evidence>
<feature type="transmembrane region" description="Helical" evidence="9">
    <location>
        <begin position="150"/>
        <end position="167"/>
    </location>
</feature>
<evidence type="ECO:0000259" key="11">
    <source>
        <dbReference type="PROSITE" id="PS50929"/>
    </source>
</evidence>
<keyword evidence="13" id="KW-1185">Reference proteome</keyword>
<dbReference type="EMBL" id="PZKG01000062">
    <property type="protein sequence ID" value="PTE21190.1"/>
    <property type="molecule type" value="Genomic_DNA"/>
</dbReference>
<dbReference type="Gene3D" id="3.40.50.300">
    <property type="entry name" value="P-loop containing nucleotide triphosphate hydrolases"/>
    <property type="match status" value="1"/>
</dbReference>
<keyword evidence="5" id="KW-0547">Nucleotide-binding</keyword>